<evidence type="ECO:0000256" key="1">
    <source>
        <dbReference type="SAM" id="MobiDB-lite"/>
    </source>
</evidence>
<proteinExistence type="predicted"/>
<gene>
    <name evidence="2" type="ORF">BN2614_LOCUS3</name>
</gene>
<sequence length="133" mass="13893">GLGQPRRRPAFAAAGKTLQTLDSRRRRGGAAGGGCSQRAGPRRSRPITSTRHRGSRDTSKGSDLKLHPPPSSTGVSSVEASASQRTPNLALPAPGLDSPASPPSSVAAWRRLLAPLALVVPRPEARWPHRSSG</sequence>
<feature type="compositionally biased region" description="Basic and acidic residues" evidence="1">
    <location>
        <begin position="55"/>
        <end position="66"/>
    </location>
</feature>
<feature type="compositionally biased region" description="Polar residues" evidence="1">
    <location>
        <begin position="72"/>
        <end position="87"/>
    </location>
</feature>
<dbReference type="EMBL" id="CYRY02024920">
    <property type="protein sequence ID" value="VCW98246.1"/>
    <property type="molecule type" value="Genomic_DNA"/>
</dbReference>
<feature type="non-terminal residue" evidence="2">
    <location>
        <position position="1"/>
    </location>
</feature>
<dbReference type="AlphaFoldDB" id="A0A9X9LWS9"/>
<feature type="compositionally biased region" description="Basic residues" evidence="1">
    <location>
        <begin position="40"/>
        <end position="54"/>
    </location>
</feature>
<keyword evidence="3" id="KW-1185">Reference proteome</keyword>
<evidence type="ECO:0000313" key="3">
    <source>
        <dbReference type="Proteomes" id="UP000269945"/>
    </source>
</evidence>
<reference evidence="2 3" key="1">
    <citation type="submission" date="2018-10" db="EMBL/GenBank/DDBJ databases">
        <authorList>
            <person name="Ekblom R."/>
            <person name="Jareborg N."/>
        </authorList>
    </citation>
    <scope>NUCLEOTIDE SEQUENCE [LARGE SCALE GENOMIC DNA]</scope>
    <source>
        <tissue evidence="2">Muscle</tissue>
    </source>
</reference>
<accession>A0A9X9LWS9</accession>
<comment type="caution">
    <text evidence="2">The sequence shown here is derived from an EMBL/GenBank/DDBJ whole genome shotgun (WGS) entry which is preliminary data.</text>
</comment>
<feature type="region of interest" description="Disordered" evidence="1">
    <location>
        <begin position="1"/>
        <end position="105"/>
    </location>
</feature>
<evidence type="ECO:0000313" key="2">
    <source>
        <dbReference type="EMBL" id="VCW98246.1"/>
    </source>
</evidence>
<protein>
    <submittedName>
        <fullName evidence="2">Uncharacterized protein</fullName>
    </submittedName>
</protein>
<dbReference type="Proteomes" id="UP000269945">
    <property type="component" value="Unassembled WGS sequence"/>
</dbReference>
<organism evidence="2 3">
    <name type="scientific">Gulo gulo</name>
    <name type="common">Wolverine</name>
    <name type="synonym">Gluton</name>
    <dbReference type="NCBI Taxonomy" id="48420"/>
    <lineage>
        <taxon>Eukaryota</taxon>
        <taxon>Metazoa</taxon>
        <taxon>Chordata</taxon>
        <taxon>Craniata</taxon>
        <taxon>Vertebrata</taxon>
        <taxon>Euteleostomi</taxon>
        <taxon>Mammalia</taxon>
        <taxon>Eutheria</taxon>
        <taxon>Laurasiatheria</taxon>
        <taxon>Carnivora</taxon>
        <taxon>Caniformia</taxon>
        <taxon>Musteloidea</taxon>
        <taxon>Mustelidae</taxon>
        <taxon>Guloninae</taxon>
        <taxon>Gulo</taxon>
    </lineage>
</organism>
<name>A0A9X9LWS9_GULGU</name>